<sequence length="215" mass="23957">MNSNKTCLAAQAKSPLGRPLTAHAVCAGSFPGHRVSCSLYKNMIVDEQDDEEQKNLMNCLDLLIAAGYFRARIKGLAPFDKIVGGMVWCLSHCNRTVDADLLFSESLDIGQKIALTEKIVHVLGALECPHSIEPHQIQGLDLLHIYPVIQDDISSVDSLKSSSDIQEEEMINMLNELDKQLELKKRQHAEAVAEYDTQLARKSEMEAIFSRFTSE</sequence>
<proteinExistence type="predicted"/>
<dbReference type="InterPro" id="IPR048747">
    <property type="entry name" value="CCDC93_N"/>
</dbReference>
<dbReference type="InterPro" id="IPR039116">
    <property type="entry name" value="CCDC93"/>
</dbReference>
<dbReference type="STRING" id="334426.A0A158PLB2"/>
<dbReference type="OrthoDB" id="16092at2759"/>
<feature type="domain" description="CCDC93 N-terminal" evidence="2">
    <location>
        <begin position="51"/>
        <end position="150"/>
    </location>
</feature>
<reference evidence="5" key="1">
    <citation type="submission" date="2016-04" db="UniProtKB">
        <authorList>
            <consortium name="WormBaseParasite"/>
        </authorList>
    </citation>
    <scope>IDENTIFICATION</scope>
</reference>
<evidence type="ECO:0000313" key="5">
    <source>
        <dbReference type="WBParaSite" id="ACOC_0001115101-mRNA-1"/>
    </source>
</evidence>
<keyword evidence="1" id="KW-0175">Coiled coil</keyword>
<evidence type="ECO:0000256" key="1">
    <source>
        <dbReference type="SAM" id="Coils"/>
    </source>
</evidence>
<protein>
    <submittedName>
        <fullName evidence="5">Coiled-coil domain-containing protein 93</fullName>
    </submittedName>
</protein>
<accession>A0A158PLB2</accession>
<dbReference type="PANTHER" id="PTHR16441:SF0">
    <property type="entry name" value="COILED-COIL DOMAIN-CONTAINING PROTEIN 93"/>
    <property type="match status" value="1"/>
</dbReference>
<dbReference type="EMBL" id="UYYA01004623">
    <property type="protein sequence ID" value="VDM62737.1"/>
    <property type="molecule type" value="Genomic_DNA"/>
</dbReference>
<dbReference type="PANTHER" id="PTHR16441">
    <property type="entry name" value="FIDIPIDINE"/>
    <property type="match status" value="1"/>
</dbReference>
<dbReference type="WBParaSite" id="ACOC_0001115101-mRNA-1">
    <property type="protein sequence ID" value="ACOC_0001115101-mRNA-1"/>
    <property type="gene ID" value="ACOC_0001115101"/>
</dbReference>
<name>A0A158PLB2_ANGCS</name>
<gene>
    <name evidence="3" type="ORF">ACOC_LOCUS11152</name>
</gene>
<reference evidence="3 4" key="2">
    <citation type="submission" date="2018-11" db="EMBL/GenBank/DDBJ databases">
        <authorList>
            <consortium name="Pathogen Informatics"/>
        </authorList>
    </citation>
    <scope>NUCLEOTIDE SEQUENCE [LARGE SCALE GENOMIC DNA]</scope>
    <source>
        <strain evidence="3 4">Costa Rica</strain>
    </source>
</reference>
<dbReference type="Proteomes" id="UP000267027">
    <property type="component" value="Unassembled WGS sequence"/>
</dbReference>
<organism evidence="5">
    <name type="scientific">Angiostrongylus costaricensis</name>
    <name type="common">Nematode worm</name>
    <dbReference type="NCBI Taxonomy" id="334426"/>
    <lineage>
        <taxon>Eukaryota</taxon>
        <taxon>Metazoa</taxon>
        <taxon>Ecdysozoa</taxon>
        <taxon>Nematoda</taxon>
        <taxon>Chromadorea</taxon>
        <taxon>Rhabditida</taxon>
        <taxon>Rhabditina</taxon>
        <taxon>Rhabditomorpha</taxon>
        <taxon>Strongyloidea</taxon>
        <taxon>Metastrongylidae</taxon>
        <taxon>Angiostrongylus</taxon>
    </lineage>
</organism>
<dbReference type="Pfam" id="PF21673">
    <property type="entry name" value="CCDC93_N"/>
    <property type="match status" value="1"/>
</dbReference>
<evidence type="ECO:0000313" key="4">
    <source>
        <dbReference type="Proteomes" id="UP000267027"/>
    </source>
</evidence>
<dbReference type="AlphaFoldDB" id="A0A158PLB2"/>
<keyword evidence="4" id="KW-1185">Reference proteome</keyword>
<feature type="coiled-coil region" evidence="1">
    <location>
        <begin position="167"/>
        <end position="194"/>
    </location>
</feature>
<dbReference type="GO" id="GO:0006893">
    <property type="term" value="P:Golgi to plasma membrane transport"/>
    <property type="evidence" value="ECO:0007669"/>
    <property type="project" value="TreeGrafter"/>
</dbReference>
<evidence type="ECO:0000259" key="2">
    <source>
        <dbReference type="Pfam" id="PF21673"/>
    </source>
</evidence>
<evidence type="ECO:0000313" key="3">
    <source>
        <dbReference type="EMBL" id="VDM62737.1"/>
    </source>
</evidence>